<reference evidence="1" key="1">
    <citation type="journal article" date="2014" name="Genome Biol. Evol.">
        <title>Pangenome evidence for extensive interdomain horizontal transfer affecting lineage core and shell genes in uncultured planktonic thaumarchaeota and euryarchaeota.</title>
        <authorList>
            <person name="Deschamps P."/>
            <person name="Zivanovic Y."/>
            <person name="Moreira D."/>
            <person name="Rodriguez-Valera F."/>
            <person name="Lopez-Garcia P."/>
        </authorList>
    </citation>
    <scope>NUCLEOTIDE SEQUENCE</scope>
</reference>
<dbReference type="AlphaFoldDB" id="A0A075IC90"/>
<organism evidence="1">
    <name type="scientific">uncultured marine group II/III euryarchaeote SAT1000_51_E07</name>
    <dbReference type="NCBI Taxonomy" id="1456588"/>
    <lineage>
        <taxon>Archaea</taxon>
        <taxon>Methanobacteriati</taxon>
        <taxon>Methanobacteriota</taxon>
        <taxon>environmental samples</taxon>
    </lineage>
</organism>
<accession>A0A075IC90</accession>
<proteinExistence type="predicted"/>
<sequence length="102" mass="11272">MNLTEQGRQLLIELDEAPSAEDLLIAVAAGCSIIVAPPPEEGLEELLVWLDSTIRGWMRELGVDGLEKVTRRNLRALDYDTAAISGLRLVGYDRPLPMWLGN</sequence>
<protein>
    <submittedName>
        <fullName evidence="1">Uncharacterized protein</fullName>
    </submittedName>
</protein>
<dbReference type="EMBL" id="KF901292">
    <property type="protein sequence ID" value="AIF25494.1"/>
    <property type="molecule type" value="Genomic_DNA"/>
</dbReference>
<name>A0A075IC90_9EURY</name>
<evidence type="ECO:0000313" key="1">
    <source>
        <dbReference type="EMBL" id="AIF25494.1"/>
    </source>
</evidence>